<accession>A0A4U7AWB9</accession>
<comment type="caution">
    <text evidence="1">The sequence shown here is derived from an EMBL/GenBank/DDBJ whole genome shotgun (WGS) entry which is preliminary data.</text>
</comment>
<evidence type="ECO:0000313" key="2">
    <source>
        <dbReference type="Proteomes" id="UP000308133"/>
    </source>
</evidence>
<sequence length="247" mass="28079">METRDYMRARCAYYEALMLIPTKEAIKAQLDNALDMLRLCRGDNCGVRSSVPSLMIQLDQDQEAYDFIKWWETDGNKSDYDWGDMDLPYLNVKGADVFEPVDWLNRRFGDLGYTTAVVLLKIKLQRDLLALKDPATLLGRVPQEIVDNIARNNVRSPIIANDKQILSASDHTALIKTLDDQIAALIRMIEKQNPFFWKILLTASPPFPPLPYSHGSKEEAQNVLRDSYGAWKDAVGAMDLVRTKLGK</sequence>
<proteinExistence type="predicted"/>
<evidence type="ECO:0000313" key="1">
    <source>
        <dbReference type="EMBL" id="TKX22838.1"/>
    </source>
</evidence>
<dbReference type="Proteomes" id="UP000308133">
    <property type="component" value="Unassembled WGS sequence"/>
</dbReference>
<name>A0A4U7AWB9_9PEZI</name>
<protein>
    <submittedName>
        <fullName evidence="1">Uncharacterized protein</fullName>
    </submittedName>
</protein>
<gene>
    <name evidence="1" type="ORF">C1H76_4872</name>
</gene>
<reference evidence="1 2" key="1">
    <citation type="submission" date="2018-02" db="EMBL/GenBank/DDBJ databases">
        <title>Draft genome sequences of Elsinoe sp., causing black scab on jojoba.</title>
        <authorList>
            <person name="Stodart B."/>
            <person name="Jeffress S."/>
            <person name="Ash G."/>
            <person name="Arun Chinnappa K."/>
        </authorList>
    </citation>
    <scope>NUCLEOTIDE SEQUENCE [LARGE SCALE GENOMIC DNA]</scope>
    <source>
        <strain evidence="1 2">Hillstone_2</strain>
    </source>
</reference>
<organism evidence="1 2">
    <name type="scientific">Elsinoe australis</name>
    <dbReference type="NCBI Taxonomy" id="40998"/>
    <lineage>
        <taxon>Eukaryota</taxon>
        <taxon>Fungi</taxon>
        <taxon>Dikarya</taxon>
        <taxon>Ascomycota</taxon>
        <taxon>Pezizomycotina</taxon>
        <taxon>Dothideomycetes</taxon>
        <taxon>Dothideomycetidae</taxon>
        <taxon>Myriangiales</taxon>
        <taxon>Elsinoaceae</taxon>
        <taxon>Elsinoe</taxon>
    </lineage>
</organism>
<dbReference type="AlphaFoldDB" id="A0A4U7AWB9"/>
<dbReference type="EMBL" id="PTQR01000060">
    <property type="protein sequence ID" value="TKX22838.1"/>
    <property type="molecule type" value="Genomic_DNA"/>
</dbReference>